<dbReference type="AlphaFoldDB" id="I5AQT6"/>
<reference evidence="9 10" key="1">
    <citation type="submission" date="2010-08" db="EMBL/GenBank/DDBJ databases">
        <authorList>
            <consortium name="US DOE Joint Genome Institute (JGI-PGF)"/>
            <person name="Lucas S."/>
            <person name="Copeland A."/>
            <person name="Lapidus A."/>
            <person name="Cheng J.-F."/>
            <person name="Bruce D."/>
            <person name="Goodwin L."/>
            <person name="Pitluck S."/>
            <person name="Land M.L."/>
            <person name="Hauser L."/>
            <person name="Chang Y.-J."/>
            <person name="Anderson I.J."/>
            <person name="Johnson E."/>
            <person name="Mulhopadhyay B."/>
            <person name="Kyrpides N."/>
            <person name="Woyke T.J."/>
        </authorList>
    </citation>
    <scope>NUCLEOTIDE SEQUENCE [LARGE SCALE GENOMIC DNA]</scope>
    <source>
        <strain evidence="9 10">6</strain>
    </source>
</reference>
<dbReference type="GO" id="GO:0005886">
    <property type="term" value="C:plasma membrane"/>
    <property type="evidence" value="ECO:0007669"/>
    <property type="project" value="TreeGrafter"/>
</dbReference>
<organism evidence="9 10">
    <name type="scientific">Eubacterium cellulosolvens (strain ATCC 43171 / JCM 9499 / 6)</name>
    <name type="common">Cillobacterium cellulosolvens</name>
    <dbReference type="NCBI Taxonomy" id="633697"/>
    <lineage>
        <taxon>Bacteria</taxon>
        <taxon>Bacillati</taxon>
        <taxon>Bacillota</taxon>
        <taxon>Clostridia</taxon>
        <taxon>Eubacteriales</taxon>
        <taxon>Eubacteriaceae</taxon>
        <taxon>Eubacterium</taxon>
    </lineage>
</organism>
<dbReference type="Gene3D" id="2.40.10.350">
    <property type="entry name" value="Rod shape-determining protein MreC, domain 2"/>
    <property type="match status" value="1"/>
</dbReference>
<dbReference type="Proteomes" id="UP000005753">
    <property type="component" value="Chromosome"/>
</dbReference>
<feature type="region of interest" description="Disordered" evidence="6">
    <location>
        <begin position="280"/>
        <end position="353"/>
    </location>
</feature>
<keyword evidence="3" id="KW-0133">Cell shape</keyword>
<evidence type="ECO:0000256" key="6">
    <source>
        <dbReference type="SAM" id="MobiDB-lite"/>
    </source>
</evidence>
<evidence type="ECO:0000256" key="5">
    <source>
        <dbReference type="SAM" id="Coils"/>
    </source>
</evidence>
<keyword evidence="7" id="KW-0812">Transmembrane</keyword>
<feature type="compositionally biased region" description="Polar residues" evidence="6">
    <location>
        <begin position="326"/>
        <end position="335"/>
    </location>
</feature>
<dbReference type="eggNOG" id="COG1792">
    <property type="taxonomic scope" value="Bacteria"/>
</dbReference>
<keyword evidence="10" id="KW-1185">Reference proteome</keyword>
<keyword evidence="7" id="KW-1133">Transmembrane helix</keyword>
<dbReference type="InterPro" id="IPR042177">
    <property type="entry name" value="Cell/Rod_1"/>
</dbReference>
<name>I5AQT6_EUBC6</name>
<dbReference type="Pfam" id="PF04085">
    <property type="entry name" value="MreC"/>
    <property type="match status" value="1"/>
</dbReference>
<feature type="transmembrane region" description="Helical" evidence="7">
    <location>
        <begin position="12"/>
        <end position="28"/>
    </location>
</feature>
<feature type="compositionally biased region" description="Low complexity" evidence="6">
    <location>
        <begin position="291"/>
        <end position="319"/>
    </location>
</feature>
<dbReference type="HOGENOM" id="CLU_042663_1_2_9"/>
<gene>
    <name evidence="9" type="ORF">EubceDRAFT1_0299</name>
</gene>
<evidence type="ECO:0000259" key="8">
    <source>
        <dbReference type="Pfam" id="PF04085"/>
    </source>
</evidence>
<accession>I5AQT6</accession>
<protein>
    <recommendedName>
        <fullName evidence="2">Cell shape-determining protein MreC</fullName>
    </recommendedName>
    <alternativeName>
        <fullName evidence="4">Cell shape protein MreC</fullName>
    </alternativeName>
</protein>
<dbReference type="EMBL" id="CM001487">
    <property type="protein sequence ID" value="EIM56159.1"/>
    <property type="molecule type" value="Genomic_DNA"/>
</dbReference>
<dbReference type="NCBIfam" id="TIGR00219">
    <property type="entry name" value="mreC"/>
    <property type="match status" value="1"/>
</dbReference>
<dbReference type="OrthoDB" id="9792313at2"/>
<evidence type="ECO:0000256" key="2">
    <source>
        <dbReference type="ARBA" id="ARBA00013855"/>
    </source>
</evidence>
<dbReference type="InterPro" id="IPR007221">
    <property type="entry name" value="MreC"/>
</dbReference>
<evidence type="ECO:0000313" key="10">
    <source>
        <dbReference type="Proteomes" id="UP000005753"/>
    </source>
</evidence>
<dbReference type="PANTHER" id="PTHR34138">
    <property type="entry name" value="CELL SHAPE-DETERMINING PROTEIN MREC"/>
    <property type="match status" value="1"/>
</dbReference>
<evidence type="ECO:0000256" key="1">
    <source>
        <dbReference type="ARBA" id="ARBA00009369"/>
    </source>
</evidence>
<keyword evidence="5" id="KW-0175">Coiled coil</keyword>
<reference evidence="9 10" key="2">
    <citation type="submission" date="2012-02" db="EMBL/GenBank/DDBJ databases">
        <title>Improved High-Quality Draft sequence of Eubacterium cellulosolvens 6.</title>
        <authorList>
            <consortium name="US DOE Joint Genome Institute"/>
            <person name="Lucas S."/>
            <person name="Han J."/>
            <person name="Lapidus A."/>
            <person name="Cheng J.-F."/>
            <person name="Goodwin L."/>
            <person name="Pitluck S."/>
            <person name="Peters L."/>
            <person name="Mikhailova N."/>
            <person name="Gu W."/>
            <person name="Detter J.C."/>
            <person name="Han C."/>
            <person name="Tapia R."/>
            <person name="Land M."/>
            <person name="Hauser L."/>
            <person name="Kyrpides N."/>
            <person name="Ivanova N."/>
            <person name="Pagani I."/>
            <person name="Johnson E."/>
            <person name="Mukhopadhyay B."/>
            <person name="Anderson I."/>
            <person name="Woyke T."/>
        </authorList>
    </citation>
    <scope>NUCLEOTIDE SEQUENCE [LARGE SCALE GENOMIC DNA]</scope>
    <source>
        <strain evidence="9 10">6</strain>
    </source>
</reference>
<dbReference type="InterPro" id="IPR055342">
    <property type="entry name" value="MreC_beta-barrel_core"/>
</dbReference>
<dbReference type="STRING" id="633697.EubceDRAFT1_0299"/>
<evidence type="ECO:0000256" key="7">
    <source>
        <dbReference type="SAM" id="Phobius"/>
    </source>
</evidence>
<evidence type="ECO:0000256" key="3">
    <source>
        <dbReference type="ARBA" id="ARBA00022960"/>
    </source>
</evidence>
<keyword evidence="7" id="KW-0472">Membrane</keyword>
<feature type="domain" description="Rod shape-determining protein MreC beta-barrel core" evidence="8">
    <location>
        <begin position="124"/>
        <end position="273"/>
    </location>
</feature>
<dbReference type="PANTHER" id="PTHR34138:SF1">
    <property type="entry name" value="CELL SHAPE-DETERMINING PROTEIN MREC"/>
    <property type="match status" value="1"/>
</dbReference>
<dbReference type="Gene3D" id="2.40.10.340">
    <property type="entry name" value="Rod shape-determining protein MreC, domain 1"/>
    <property type="match status" value="1"/>
</dbReference>
<dbReference type="GO" id="GO:0008360">
    <property type="term" value="P:regulation of cell shape"/>
    <property type="evidence" value="ECO:0007669"/>
    <property type="project" value="UniProtKB-KW"/>
</dbReference>
<proteinExistence type="inferred from homology"/>
<comment type="similarity">
    <text evidence="1">Belongs to the MreC family.</text>
</comment>
<dbReference type="InterPro" id="IPR042175">
    <property type="entry name" value="Cell/Rod_MreC_2"/>
</dbReference>
<evidence type="ECO:0000313" key="9">
    <source>
        <dbReference type="EMBL" id="EIM56159.1"/>
    </source>
</evidence>
<evidence type="ECO:0000256" key="4">
    <source>
        <dbReference type="ARBA" id="ARBA00032089"/>
    </source>
</evidence>
<sequence length="353" mass="37549">MKNNGTHVKSRNLLVVLTIICISVIMLTENKVISVAPLRNAAGTLIVPFQTGLNRVGEALNGQRIGAKNARELADENEKLKKKVTQLEEQNTILEENTRELDDLRKLYQLDSDYSSYEKVAAEVIAKDPGNWYSTFTINKGSKDGIKKNMNVIADGGLAGIVTDVGRNWAKVRSIIDDDNNVSAMVLATTENCIVTGDLSLYAEGKLSLGQLKSDGQTSVGDRVVTSNISSRYLPGILIGYVDSIEEDSNHLTKNGYILPVVDFKRINHVFVILSLKENGDGSTTDDDLAAAKPAASQDAAAAGATTASPTPSSAPAPAEGEAGDTQGTDVATETENPDEGQGIPADDQGTGE</sequence>
<feature type="coiled-coil region" evidence="5">
    <location>
        <begin position="70"/>
        <end position="107"/>
    </location>
</feature>